<evidence type="ECO:0000313" key="2">
    <source>
        <dbReference type="Proteomes" id="UP000194003"/>
    </source>
</evidence>
<keyword evidence="2" id="KW-1185">Reference proteome</keyword>
<sequence>MSGYFSVVRDFLNELGVTIDRQDDAATLFIVSDESRGITNLIVDCEDDLLVIEQVIMESSAGGAEVYKRLLQMNRELVHGAFCLDEDGQRVIFRDTLQLANLDLNELEASINALSVGLVDFADELIAFAQGAAA</sequence>
<dbReference type="Proteomes" id="UP000194003">
    <property type="component" value="Unassembled WGS sequence"/>
</dbReference>
<dbReference type="RefSeq" id="WP_085441106.1">
    <property type="nucleotide sequence ID" value="NZ_LVJN01000015.1"/>
</dbReference>
<dbReference type="OrthoDB" id="361060at2"/>
<dbReference type="SUPFAM" id="SSF69635">
    <property type="entry name" value="Type III secretory system chaperone-like"/>
    <property type="match status" value="1"/>
</dbReference>
<comment type="caution">
    <text evidence="1">The sequence shown here is derived from an EMBL/GenBank/DDBJ whole genome shotgun (WGS) entry which is preliminary data.</text>
</comment>
<proteinExistence type="predicted"/>
<gene>
    <name evidence="1" type="ORF">MAIT1_03934</name>
</gene>
<protein>
    <submittedName>
        <fullName evidence="1">Putative bacterial sensory transduction regulator, YbjN superfamily</fullName>
    </submittedName>
</protein>
<evidence type="ECO:0000313" key="1">
    <source>
        <dbReference type="EMBL" id="OSM07150.1"/>
    </source>
</evidence>
<dbReference type="AlphaFoldDB" id="A0A1Y2K8R9"/>
<accession>A0A1Y2K8R9</accession>
<reference evidence="1 2" key="1">
    <citation type="journal article" date="2016" name="BMC Genomics">
        <title>Combined genomic and structural analyses of a cultured magnetotactic bacterium reveals its niche adaptation to a dynamic environment.</title>
        <authorList>
            <person name="Araujo A.C."/>
            <person name="Morillo V."/>
            <person name="Cypriano J."/>
            <person name="Teixeira L.C."/>
            <person name="Leao P."/>
            <person name="Lyra S."/>
            <person name="Almeida L.G."/>
            <person name="Bazylinski D.A."/>
            <person name="Vasconcellos A.T."/>
            <person name="Abreu F."/>
            <person name="Lins U."/>
        </authorList>
    </citation>
    <scope>NUCLEOTIDE SEQUENCE [LARGE SCALE GENOMIC DNA]</scope>
    <source>
        <strain evidence="1 2">IT-1</strain>
    </source>
</reference>
<dbReference type="STRING" id="1434232.MAIT1_03934"/>
<name>A0A1Y2K8R9_9PROT</name>
<dbReference type="Pfam" id="PF22550">
    <property type="entry name" value="CesT_Tir_1"/>
    <property type="match status" value="1"/>
</dbReference>
<dbReference type="Gene3D" id="3.30.1460.10">
    <property type="match status" value="1"/>
</dbReference>
<organism evidence="1 2">
    <name type="scientific">Magnetofaba australis IT-1</name>
    <dbReference type="NCBI Taxonomy" id="1434232"/>
    <lineage>
        <taxon>Bacteria</taxon>
        <taxon>Pseudomonadati</taxon>
        <taxon>Pseudomonadota</taxon>
        <taxon>Magnetococcia</taxon>
        <taxon>Magnetococcales</taxon>
        <taxon>Magnetococcaceae</taxon>
        <taxon>Magnetofaba</taxon>
    </lineage>
</organism>
<dbReference type="InterPro" id="IPR054345">
    <property type="entry name" value="Tir-like"/>
</dbReference>
<dbReference type="EMBL" id="LVJN01000015">
    <property type="protein sequence ID" value="OSM07150.1"/>
    <property type="molecule type" value="Genomic_DNA"/>
</dbReference>